<dbReference type="EMBL" id="JBHULI010000002">
    <property type="protein sequence ID" value="MFD2531070.1"/>
    <property type="molecule type" value="Genomic_DNA"/>
</dbReference>
<feature type="transmembrane region" description="Helical" evidence="1">
    <location>
        <begin position="74"/>
        <end position="96"/>
    </location>
</feature>
<keyword evidence="1" id="KW-1133">Transmembrane helix</keyword>
<sequence length="245" mass="27147">MASSKLNISLIKYGTILSVIGALTVILSGYGYQWGWWHFSFGFTIIPWGTGAAVVGGILAGIGLVKLSPKTKNYIIAGSLSVFLLVAALFNLGYWYSEVQKGYPPIHDITTDLENPPAFDAIAPLRADAPNPVEYTGPETAEAQRNFYEDIETYNTSLSYEEAYAKALETAREMPWKLVGENMEEGRIEAYHKLAWFGFIDDVVIRVDTTDSGSKIDIRSKSRIGRGDLGVNAKRIKAYLQEFEN</sequence>
<protein>
    <submittedName>
        <fullName evidence="2">DUF1499 domain-containing protein</fullName>
    </submittedName>
</protein>
<feature type="transmembrane region" description="Helical" evidence="1">
    <location>
        <begin position="12"/>
        <end position="30"/>
    </location>
</feature>
<dbReference type="Pfam" id="PF07386">
    <property type="entry name" value="DUF1499"/>
    <property type="match status" value="1"/>
</dbReference>
<comment type="caution">
    <text evidence="2">The sequence shown here is derived from an EMBL/GenBank/DDBJ whole genome shotgun (WGS) entry which is preliminary data.</text>
</comment>
<keyword evidence="1" id="KW-0472">Membrane</keyword>
<name>A0ABW5JH77_9BACT</name>
<accession>A0ABW5JH77</accession>
<keyword evidence="1" id="KW-0812">Transmembrane</keyword>
<evidence type="ECO:0000256" key="1">
    <source>
        <dbReference type="SAM" id="Phobius"/>
    </source>
</evidence>
<dbReference type="RefSeq" id="WP_390297417.1">
    <property type="nucleotide sequence ID" value="NZ_JBHULI010000002.1"/>
</dbReference>
<reference evidence="3" key="1">
    <citation type="journal article" date="2019" name="Int. J. Syst. Evol. Microbiol.">
        <title>The Global Catalogue of Microorganisms (GCM) 10K type strain sequencing project: providing services to taxonomists for standard genome sequencing and annotation.</title>
        <authorList>
            <consortium name="The Broad Institute Genomics Platform"/>
            <consortium name="The Broad Institute Genome Sequencing Center for Infectious Disease"/>
            <person name="Wu L."/>
            <person name="Ma J."/>
        </authorList>
    </citation>
    <scope>NUCLEOTIDE SEQUENCE [LARGE SCALE GENOMIC DNA]</scope>
    <source>
        <strain evidence="3">KCTC 52042</strain>
    </source>
</reference>
<dbReference type="Proteomes" id="UP001597460">
    <property type="component" value="Unassembled WGS sequence"/>
</dbReference>
<feature type="transmembrane region" description="Helical" evidence="1">
    <location>
        <begin position="36"/>
        <end position="62"/>
    </location>
</feature>
<proteinExistence type="predicted"/>
<keyword evidence="3" id="KW-1185">Reference proteome</keyword>
<evidence type="ECO:0000313" key="2">
    <source>
        <dbReference type="EMBL" id="MFD2531070.1"/>
    </source>
</evidence>
<evidence type="ECO:0000313" key="3">
    <source>
        <dbReference type="Proteomes" id="UP001597460"/>
    </source>
</evidence>
<organism evidence="2 3">
    <name type="scientific">Gracilimonas halophila</name>
    <dbReference type="NCBI Taxonomy" id="1834464"/>
    <lineage>
        <taxon>Bacteria</taxon>
        <taxon>Pseudomonadati</taxon>
        <taxon>Balneolota</taxon>
        <taxon>Balneolia</taxon>
        <taxon>Balneolales</taxon>
        <taxon>Balneolaceae</taxon>
        <taxon>Gracilimonas</taxon>
    </lineage>
</organism>
<dbReference type="InterPro" id="IPR010865">
    <property type="entry name" value="DUF1499"/>
</dbReference>
<gene>
    <name evidence="2" type="ORF">ACFSVN_01265</name>
</gene>